<protein>
    <submittedName>
        <fullName evidence="1">Uncharacterized protein</fullName>
    </submittedName>
</protein>
<organism evidence="1 2">
    <name type="scientific">Lichenibacterium ramalinae</name>
    <dbReference type="NCBI Taxonomy" id="2316527"/>
    <lineage>
        <taxon>Bacteria</taxon>
        <taxon>Pseudomonadati</taxon>
        <taxon>Pseudomonadota</taxon>
        <taxon>Alphaproteobacteria</taxon>
        <taxon>Hyphomicrobiales</taxon>
        <taxon>Lichenihabitantaceae</taxon>
        <taxon>Lichenibacterium</taxon>
    </lineage>
</organism>
<evidence type="ECO:0000313" key="2">
    <source>
        <dbReference type="Proteomes" id="UP000289411"/>
    </source>
</evidence>
<gene>
    <name evidence="1" type="ORF">D3272_21355</name>
</gene>
<dbReference type="OrthoDB" id="8438836at2"/>
<dbReference type="EMBL" id="QYBC01000020">
    <property type="protein sequence ID" value="RYB02481.1"/>
    <property type="molecule type" value="Genomic_DNA"/>
</dbReference>
<proteinExistence type="predicted"/>
<reference evidence="1 2" key="2">
    <citation type="submission" date="2019-02" db="EMBL/GenBank/DDBJ databases">
        <title>'Lichenibacterium ramalinii' gen. nov. sp. nov., 'Lichenibacterium minor' gen. nov. sp. nov.</title>
        <authorList>
            <person name="Pankratov T."/>
        </authorList>
    </citation>
    <scope>NUCLEOTIDE SEQUENCE [LARGE SCALE GENOMIC DNA]</scope>
    <source>
        <strain evidence="1 2">RmlP001</strain>
    </source>
</reference>
<dbReference type="AlphaFoldDB" id="A0A4Q2R796"/>
<reference evidence="1 2" key="1">
    <citation type="submission" date="2018-09" db="EMBL/GenBank/DDBJ databases">
        <authorList>
            <person name="Grouzdev D.S."/>
            <person name="Krutkina M.S."/>
        </authorList>
    </citation>
    <scope>NUCLEOTIDE SEQUENCE [LARGE SCALE GENOMIC DNA]</scope>
    <source>
        <strain evidence="1 2">RmlP001</strain>
    </source>
</reference>
<dbReference type="Proteomes" id="UP000289411">
    <property type="component" value="Unassembled WGS sequence"/>
</dbReference>
<sequence length="326" mass="35234">MEPALFWAPRSFLDDLRANLALNGVQAAVARRDPGPIFDWLQRLIQLQGISDSVAFAYADRHGTATWADLIASLAVDPSCPKLQGHRHFNRCGYRKSAGTCAEPAHLSRCPLPVLHLRKGALNQASYSLALFIRDMCAGDVVGWLDAQLAGADLGAAATYTASGLRAAVVAPLTAVHGVGAKLWSMALADLLLAGDPGRPRWVAAGARMIAIDTLVHGFLHRTGTLRRCRSEHVYGPACYADGGCADIIEAVAVKIDAREFNPDFPATFPRFVQHAIWRFCAAGVLDICNGVRIDDRAPCRQRLCPTGPNCDRLPLRPEKVLVTQP</sequence>
<evidence type="ECO:0000313" key="1">
    <source>
        <dbReference type="EMBL" id="RYB02481.1"/>
    </source>
</evidence>
<accession>A0A4Q2R796</accession>
<name>A0A4Q2R796_9HYPH</name>
<comment type="caution">
    <text evidence="1">The sequence shown here is derived from an EMBL/GenBank/DDBJ whole genome shotgun (WGS) entry which is preliminary data.</text>
</comment>
<keyword evidence="2" id="KW-1185">Reference proteome</keyword>